<dbReference type="InterPro" id="IPR007219">
    <property type="entry name" value="XnlR_reg_dom"/>
</dbReference>
<evidence type="ECO:0000259" key="8">
    <source>
        <dbReference type="PROSITE" id="PS50048"/>
    </source>
</evidence>
<keyword evidence="5" id="KW-0804">Transcription</keyword>
<keyword evidence="6" id="KW-0539">Nucleus</keyword>
<dbReference type="PROSITE" id="PS00463">
    <property type="entry name" value="ZN2_CY6_FUNGAL_1"/>
    <property type="match status" value="1"/>
</dbReference>
<evidence type="ECO:0000256" key="4">
    <source>
        <dbReference type="ARBA" id="ARBA00023125"/>
    </source>
</evidence>
<dbReference type="SMART" id="SM00906">
    <property type="entry name" value="Fungal_trans"/>
    <property type="match status" value="1"/>
</dbReference>
<dbReference type="PANTHER" id="PTHR31944">
    <property type="entry name" value="HEME-RESPONSIVE ZINC FINGER TRANSCRIPTION FACTOR HAP1"/>
    <property type="match status" value="1"/>
</dbReference>
<comment type="caution">
    <text evidence="9">The sequence shown here is derived from an EMBL/GenBank/DDBJ whole genome shotgun (WGS) entry which is preliminary data.</text>
</comment>
<dbReference type="Proteomes" id="UP000813444">
    <property type="component" value="Unassembled WGS sequence"/>
</dbReference>
<protein>
    <recommendedName>
        <fullName evidence="8">Zn(2)-C6 fungal-type domain-containing protein</fullName>
    </recommendedName>
</protein>
<feature type="compositionally biased region" description="Polar residues" evidence="7">
    <location>
        <begin position="103"/>
        <end position="119"/>
    </location>
</feature>
<keyword evidence="10" id="KW-1185">Reference proteome</keyword>
<dbReference type="Pfam" id="PF00172">
    <property type="entry name" value="Zn_clus"/>
    <property type="match status" value="1"/>
</dbReference>
<dbReference type="SUPFAM" id="SSF57701">
    <property type="entry name" value="Zn2/Cys6 DNA-binding domain"/>
    <property type="match status" value="1"/>
</dbReference>
<evidence type="ECO:0000256" key="7">
    <source>
        <dbReference type="SAM" id="MobiDB-lite"/>
    </source>
</evidence>
<keyword evidence="4" id="KW-0238">DNA-binding</keyword>
<reference evidence="9" key="1">
    <citation type="journal article" date="2021" name="Nat. Commun.">
        <title>Genetic determinants of endophytism in the Arabidopsis root mycobiome.</title>
        <authorList>
            <person name="Mesny F."/>
            <person name="Miyauchi S."/>
            <person name="Thiergart T."/>
            <person name="Pickel B."/>
            <person name="Atanasova L."/>
            <person name="Karlsson M."/>
            <person name="Huettel B."/>
            <person name="Barry K.W."/>
            <person name="Haridas S."/>
            <person name="Chen C."/>
            <person name="Bauer D."/>
            <person name="Andreopoulos W."/>
            <person name="Pangilinan J."/>
            <person name="LaButti K."/>
            <person name="Riley R."/>
            <person name="Lipzen A."/>
            <person name="Clum A."/>
            <person name="Drula E."/>
            <person name="Henrissat B."/>
            <person name="Kohler A."/>
            <person name="Grigoriev I.V."/>
            <person name="Martin F.M."/>
            <person name="Hacquard S."/>
        </authorList>
    </citation>
    <scope>NUCLEOTIDE SEQUENCE</scope>
    <source>
        <strain evidence="9">MPI-CAGE-CH-0235</strain>
    </source>
</reference>
<dbReference type="InterPro" id="IPR001138">
    <property type="entry name" value="Zn2Cys6_DnaBD"/>
</dbReference>
<dbReference type="GO" id="GO:0005634">
    <property type="term" value="C:nucleus"/>
    <property type="evidence" value="ECO:0007669"/>
    <property type="project" value="TreeGrafter"/>
</dbReference>
<dbReference type="SMART" id="SM00066">
    <property type="entry name" value="GAL4"/>
    <property type="match status" value="1"/>
</dbReference>
<evidence type="ECO:0000256" key="1">
    <source>
        <dbReference type="ARBA" id="ARBA00022723"/>
    </source>
</evidence>
<dbReference type="GO" id="GO:0000978">
    <property type="term" value="F:RNA polymerase II cis-regulatory region sequence-specific DNA binding"/>
    <property type="evidence" value="ECO:0007669"/>
    <property type="project" value="TreeGrafter"/>
</dbReference>
<evidence type="ECO:0000313" key="9">
    <source>
        <dbReference type="EMBL" id="KAH7324864.1"/>
    </source>
</evidence>
<accession>A0A8K0SU59</accession>
<dbReference type="EMBL" id="JAGPNK010000003">
    <property type="protein sequence ID" value="KAH7324864.1"/>
    <property type="molecule type" value="Genomic_DNA"/>
</dbReference>
<dbReference type="GO" id="GO:0001228">
    <property type="term" value="F:DNA-binding transcription activator activity, RNA polymerase II-specific"/>
    <property type="evidence" value="ECO:0007669"/>
    <property type="project" value="TreeGrafter"/>
</dbReference>
<dbReference type="InterPro" id="IPR036864">
    <property type="entry name" value="Zn2-C6_fun-type_DNA-bd_sf"/>
</dbReference>
<dbReference type="OrthoDB" id="4337792at2759"/>
<dbReference type="GO" id="GO:0008270">
    <property type="term" value="F:zinc ion binding"/>
    <property type="evidence" value="ECO:0007669"/>
    <property type="project" value="InterPro"/>
</dbReference>
<evidence type="ECO:0000256" key="2">
    <source>
        <dbReference type="ARBA" id="ARBA00022833"/>
    </source>
</evidence>
<dbReference type="CDD" id="cd12148">
    <property type="entry name" value="fungal_TF_MHR"/>
    <property type="match status" value="1"/>
</dbReference>
<dbReference type="PANTHER" id="PTHR31944:SF131">
    <property type="entry name" value="HEME-RESPONSIVE ZINC FINGER TRANSCRIPTION FACTOR HAP1"/>
    <property type="match status" value="1"/>
</dbReference>
<dbReference type="PROSITE" id="PS50048">
    <property type="entry name" value="ZN2_CY6_FUNGAL_2"/>
    <property type="match status" value="1"/>
</dbReference>
<evidence type="ECO:0000256" key="3">
    <source>
        <dbReference type="ARBA" id="ARBA00023015"/>
    </source>
</evidence>
<dbReference type="Pfam" id="PF04082">
    <property type="entry name" value="Fungal_trans"/>
    <property type="match status" value="1"/>
</dbReference>
<evidence type="ECO:0000256" key="6">
    <source>
        <dbReference type="ARBA" id="ARBA00023242"/>
    </source>
</evidence>
<dbReference type="GO" id="GO:0006351">
    <property type="term" value="P:DNA-templated transcription"/>
    <property type="evidence" value="ECO:0007669"/>
    <property type="project" value="InterPro"/>
</dbReference>
<dbReference type="CDD" id="cd00067">
    <property type="entry name" value="GAL4"/>
    <property type="match status" value="1"/>
</dbReference>
<name>A0A8K0SU59_9HYPO</name>
<dbReference type="AlphaFoldDB" id="A0A8K0SU59"/>
<organism evidence="9 10">
    <name type="scientific">Stachybotrys elegans</name>
    <dbReference type="NCBI Taxonomy" id="80388"/>
    <lineage>
        <taxon>Eukaryota</taxon>
        <taxon>Fungi</taxon>
        <taxon>Dikarya</taxon>
        <taxon>Ascomycota</taxon>
        <taxon>Pezizomycotina</taxon>
        <taxon>Sordariomycetes</taxon>
        <taxon>Hypocreomycetidae</taxon>
        <taxon>Hypocreales</taxon>
        <taxon>Stachybotryaceae</taxon>
        <taxon>Stachybotrys</taxon>
    </lineage>
</organism>
<keyword evidence="1" id="KW-0479">Metal-binding</keyword>
<dbReference type="Gene3D" id="4.10.240.10">
    <property type="entry name" value="Zn(2)-C6 fungal-type DNA-binding domain"/>
    <property type="match status" value="1"/>
</dbReference>
<feature type="domain" description="Zn(2)-C6 fungal-type" evidence="8">
    <location>
        <begin position="31"/>
        <end position="61"/>
    </location>
</feature>
<evidence type="ECO:0000256" key="5">
    <source>
        <dbReference type="ARBA" id="ARBA00023163"/>
    </source>
</evidence>
<keyword evidence="2" id="KW-0862">Zinc</keyword>
<keyword evidence="3" id="KW-0805">Transcription regulation</keyword>
<dbReference type="InterPro" id="IPR051430">
    <property type="entry name" value="Fungal_TF_Env_Response"/>
</dbReference>
<gene>
    <name evidence="9" type="ORF">B0I35DRAFT_425106</name>
</gene>
<proteinExistence type="predicted"/>
<feature type="region of interest" description="Disordered" evidence="7">
    <location>
        <begin position="93"/>
        <end position="122"/>
    </location>
</feature>
<sequence>MLGYLGYCRRNMQMMNESEPTARRRRRPAVSCAPCRKRKVRCNRNLPCNNCCKTNPSRCVYEDNPPLTQDANLEPNRPLVLPNLEALHAERNASSLESSSRSTAPTLVFSDNHTTSTSPDFAPSEIESMRLKIKQLEEHVAKLTTSSSANTAASLAEPAVAPQIETCETAIGGVFHFHRAGSQRGSPYLSRTVMHKTRMFGQSHWIGIVPMLGSILTASEGYLRENPDAIVGLQKCKAMARIVKAKRFELASTVVADVPAKNIADDLVENYVRTYESVYRILHMPTFQKDYEAFWVSEQHDEAFLVQLRLVLAIGASINDDRFSMRISAMSWVYAAQSYLAQPIFKSRFTIQNIQTSLLLLLARECVGIGEEFIWISAGSLLRTAIYQGFHRDPEKLAKMSPYQVEMRRRLWNTILEMNILSAHCAGGPPMLSLDDFDTLPPRNLDDEQLLTEGPVEKPQTQYTKTSVSIAMRQLLPIRLKVTKLLNDINSSGTYETILQLDKELRTTFQAIGARFKRFASTNPAESYFATKWTELVIHRYITSLHLPFFAASTSNPMYAYSRKTVIESSLQISRLAYAAGTPHSFGCEPTPTNLNDVRRCYRCTSGFTRGAIMQATLVIFLEIKSQLEDESSFVQAQPRPDLLAANDDAKAWFIDCMLAGETNVKGLLMASYYSVHVKGLLRKATEDELPQGLVQAVKEANERGFEILESMIAENEGISAMDQLDHMSFDTMSDLPDFFNMPDVIFGSMDTDTMNWGV</sequence>
<evidence type="ECO:0000313" key="10">
    <source>
        <dbReference type="Proteomes" id="UP000813444"/>
    </source>
</evidence>